<protein>
    <submittedName>
        <fullName evidence="1">Uncharacterized protein</fullName>
    </submittedName>
</protein>
<evidence type="ECO:0000313" key="2">
    <source>
        <dbReference type="Proteomes" id="UP001149140"/>
    </source>
</evidence>
<reference evidence="1" key="1">
    <citation type="submission" date="2022-10" db="EMBL/GenBank/DDBJ databases">
        <title>The WGS of Solirubrobacter ginsenosidimutans DSM 21036.</title>
        <authorList>
            <person name="Jiang Z."/>
        </authorList>
    </citation>
    <scope>NUCLEOTIDE SEQUENCE</scope>
    <source>
        <strain evidence="1">DSM 21036</strain>
    </source>
</reference>
<keyword evidence="2" id="KW-1185">Reference proteome</keyword>
<dbReference type="Proteomes" id="UP001149140">
    <property type="component" value="Unassembled WGS sequence"/>
</dbReference>
<proteinExistence type="predicted"/>
<gene>
    <name evidence="1" type="ORF">OM076_44285</name>
</gene>
<organism evidence="1 2">
    <name type="scientific">Solirubrobacter ginsenosidimutans</name>
    <dbReference type="NCBI Taxonomy" id="490573"/>
    <lineage>
        <taxon>Bacteria</taxon>
        <taxon>Bacillati</taxon>
        <taxon>Actinomycetota</taxon>
        <taxon>Thermoleophilia</taxon>
        <taxon>Solirubrobacterales</taxon>
        <taxon>Solirubrobacteraceae</taxon>
        <taxon>Solirubrobacter</taxon>
    </lineage>
</organism>
<evidence type="ECO:0000313" key="1">
    <source>
        <dbReference type="EMBL" id="MDA0167361.1"/>
    </source>
</evidence>
<name>A0A9X3N2B5_9ACTN</name>
<comment type="caution">
    <text evidence="1">The sequence shown here is derived from an EMBL/GenBank/DDBJ whole genome shotgun (WGS) entry which is preliminary data.</text>
</comment>
<dbReference type="EMBL" id="JAPDOD010000105">
    <property type="protein sequence ID" value="MDA0167361.1"/>
    <property type="molecule type" value="Genomic_DNA"/>
</dbReference>
<accession>A0A9X3N2B5</accession>
<sequence length="63" mass="6934">MTERLATRARRAGVERFTARMLIADHAGRRLLEWVVDDTTEHVGAGTVDLSGRLSDMRGAAPL</sequence>
<dbReference type="AlphaFoldDB" id="A0A9X3N2B5"/>